<accession>A0AA38RJ91</accession>
<name>A0AA38RJ91_9PEZI</name>
<reference evidence="4" key="1">
    <citation type="submission" date="2022-07" db="EMBL/GenBank/DDBJ databases">
        <title>Fungi with potential for degradation of polypropylene.</title>
        <authorList>
            <person name="Gostincar C."/>
        </authorList>
    </citation>
    <scope>NUCLEOTIDE SEQUENCE</scope>
    <source>
        <strain evidence="4">EXF-13308</strain>
    </source>
</reference>
<dbReference type="InterPro" id="IPR002220">
    <property type="entry name" value="DapA-like"/>
</dbReference>
<dbReference type="PANTHER" id="PTHR12128:SF24">
    <property type="entry name" value="DIHYDRODIPICOLINATE SYNTHETASE FAMILY PROTEIN (AFU_ORTHOLOGUE AFUA_3G11920)"/>
    <property type="match status" value="1"/>
</dbReference>
<dbReference type="SUPFAM" id="SSF51569">
    <property type="entry name" value="Aldolase"/>
    <property type="match status" value="1"/>
</dbReference>
<dbReference type="PANTHER" id="PTHR12128">
    <property type="entry name" value="DIHYDRODIPICOLINATE SYNTHASE"/>
    <property type="match status" value="1"/>
</dbReference>
<dbReference type="Gene3D" id="3.20.20.70">
    <property type="entry name" value="Aldolase class I"/>
    <property type="match status" value="1"/>
</dbReference>
<dbReference type="PIRSF" id="PIRSF001365">
    <property type="entry name" value="DHDPS"/>
    <property type="match status" value="1"/>
</dbReference>
<dbReference type="CDD" id="cd00408">
    <property type="entry name" value="DHDPS-like"/>
    <property type="match status" value="1"/>
</dbReference>
<evidence type="ECO:0000256" key="3">
    <source>
        <dbReference type="PIRSR" id="PIRSR001365-2"/>
    </source>
</evidence>
<keyword evidence="5" id="KW-1185">Reference proteome</keyword>
<evidence type="ECO:0000313" key="5">
    <source>
        <dbReference type="Proteomes" id="UP001174694"/>
    </source>
</evidence>
<dbReference type="InterPro" id="IPR013785">
    <property type="entry name" value="Aldolase_TIM"/>
</dbReference>
<dbReference type="Pfam" id="PF00701">
    <property type="entry name" value="DHDPS"/>
    <property type="match status" value="1"/>
</dbReference>
<evidence type="ECO:0000256" key="1">
    <source>
        <dbReference type="PIRNR" id="PIRNR001365"/>
    </source>
</evidence>
<dbReference type="GO" id="GO:0008840">
    <property type="term" value="F:4-hydroxy-tetrahydrodipicolinate synthase activity"/>
    <property type="evidence" value="ECO:0007669"/>
    <property type="project" value="TreeGrafter"/>
</dbReference>
<evidence type="ECO:0000313" key="4">
    <source>
        <dbReference type="EMBL" id="KAJ9138069.1"/>
    </source>
</evidence>
<sequence length="321" mass="33824">MAQPSSLPQGIWAPTQAFFHDETGDLDTGTIGRHAVRLARAGIVGIVTNGSNGESVHLTPAERAQVTRVTRDALDAAGFAHVPIMAGASDQSLRGTLSLIADAHDAGAAAVLLLSPSYFRWAMSVPAIEAYFTATADASPLPVFIYNYPAAAGGIDLDSETLARLARHPNIVGTKFTCGNMGKLARVVAAVATAGREDYLAFSGVADAITPALTVGGHGGIVGAANVFPRACINVYRLYNQGKVDEARAAQQQLALADWTLTKRAIPGFKAILQKYHGYGGLPRQPVQPLSPEEEKALFAEISQMVVVEESLQDFGQSTRS</sequence>
<protein>
    <submittedName>
        <fullName evidence="4">Aldolase</fullName>
    </submittedName>
</protein>
<dbReference type="Proteomes" id="UP001174694">
    <property type="component" value="Unassembled WGS sequence"/>
</dbReference>
<dbReference type="SMART" id="SM01130">
    <property type="entry name" value="DHDPS"/>
    <property type="match status" value="1"/>
</dbReference>
<comment type="caution">
    <text evidence="4">The sequence shown here is derived from an EMBL/GenBank/DDBJ whole genome shotgun (WGS) entry which is preliminary data.</text>
</comment>
<evidence type="ECO:0000256" key="2">
    <source>
        <dbReference type="PIRSR" id="PIRSR001365-1"/>
    </source>
</evidence>
<dbReference type="AlphaFoldDB" id="A0AA38RJ91"/>
<feature type="active site" description="Schiff-base intermediate with substrate" evidence="2">
    <location>
        <position position="175"/>
    </location>
</feature>
<dbReference type="EMBL" id="JANBVO010000031">
    <property type="protein sequence ID" value="KAJ9138069.1"/>
    <property type="molecule type" value="Genomic_DNA"/>
</dbReference>
<organism evidence="4 5">
    <name type="scientific">Pleurostoma richardsiae</name>
    <dbReference type="NCBI Taxonomy" id="41990"/>
    <lineage>
        <taxon>Eukaryota</taxon>
        <taxon>Fungi</taxon>
        <taxon>Dikarya</taxon>
        <taxon>Ascomycota</taxon>
        <taxon>Pezizomycotina</taxon>
        <taxon>Sordariomycetes</taxon>
        <taxon>Sordariomycetidae</taxon>
        <taxon>Calosphaeriales</taxon>
        <taxon>Pleurostomataceae</taxon>
        <taxon>Pleurostoma</taxon>
    </lineage>
</organism>
<keyword evidence="1" id="KW-0456">Lyase</keyword>
<feature type="active site" description="Proton donor/acceptor" evidence="2">
    <location>
        <position position="146"/>
    </location>
</feature>
<dbReference type="PRINTS" id="PR00146">
    <property type="entry name" value="DHPICSNTHASE"/>
</dbReference>
<proteinExistence type="inferred from homology"/>
<gene>
    <name evidence="4" type="ORF">NKR23_g8696</name>
</gene>
<feature type="binding site" evidence="3">
    <location>
        <position position="221"/>
    </location>
    <ligand>
        <name>pyruvate</name>
        <dbReference type="ChEBI" id="CHEBI:15361"/>
    </ligand>
</feature>
<comment type="similarity">
    <text evidence="1">Belongs to the DapA family.</text>
</comment>